<dbReference type="InterPro" id="IPR011251">
    <property type="entry name" value="Luciferase-like_dom"/>
</dbReference>
<dbReference type="GO" id="GO:0004497">
    <property type="term" value="F:monooxygenase activity"/>
    <property type="evidence" value="ECO:0007669"/>
    <property type="project" value="UniProtKB-KW"/>
</dbReference>
<proteinExistence type="inferred from homology"/>
<organism evidence="6 7">
    <name type="scientific">Actinoplanes missouriensis (strain ATCC 14538 / DSM 43046 / CBS 188.64 / JCM 3121 / NBRC 102363 / NCIMB 12654 / NRRL B-3342 / UNCC 431)</name>
    <dbReference type="NCBI Taxonomy" id="512565"/>
    <lineage>
        <taxon>Bacteria</taxon>
        <taxon>Bacillati</taxon>
        <taxon>Actinomycetota</taxon>
        <taxon>Actinomycetes</taxon>
        <taxon>Micromonosporales</taxon>
        <taxon>Micromonosporaceae</taxon>
        <taxon>Actinoplanes</taxon>
    </lineage>
</organism>
<dbReference type="PATRIC" id="fig|512565.3.peg.2727"/>
<dbReference type="eggNOG" id="COG2141">
    <property type="taxonomic scope" value="Bacteria"/>
</dbReference>
<dbReference type="KEGG" id="ams:AMIS_27260"/>
<keyword evidence="4 6" id="KW-0503">Monooxygenase</keyword>
<gene>
    <name evidence="6" type="ordered locus">AMIS_27260</name>
</gene>
<dbReference type="PANTHER" id="PTHR30137:SF16">
    <property type="entry name" value="BLL0895 PROTEIN"/>
    <property type="match status" value="1"/>
</dbReference>
<keyword evidence="2" id="KW-0285">Flavoprotein</keyword>
<dbReference type="Proteomes" id="UP000007882">
    <property type="component" value="Chromosome"/>
</dbReference>
<reference evidence="6 7" key="1">
    <citation type="submission" date="2012-02" db="EMBL/GenBank/DDBJ databases">
        <title>Complete genome sequence of Actinoplanes missouriensis 431 (= NBRC 102363).</title>
        <authorList>
            <person name="Ohnishi Y."/>
            <person name="Ishikawa J."/>
            <person name="Sekine M."/>
            <person name="Hosoyama A."/>
            <person name="Harada T."/>
            <person name="Narita H."/>
            <person name="Hata T."/>
            <person name="Konno Y."/>
            <person name="Tutikane K."/>
            <person name="Fujita N."/>
            <person name="Horinouchi S."/>
            <person name="Hayakawa M."/>
        </authorList>
    </citation>
    <scope>NUCLEOTIDE SEQUENCE [LARGE SCALE GENOMIC DNA]</scope>
    <source>
        <strain evidence="7">ATCC 14538 / DSM 43046 / CBS 188.64 / JCM 3121 / NBRC 102363 / NCIMB 12654 / NRRL B-3342 / UNCC 431</strain>
    </source>
</reference>
<evidence type="ECO:0000256" key="3">
    <source>
        <dbReference type="ARBA" id="ARBA00023002"/>
    </source>
</evidence>
<evidence type="ECO:0000256" key="4">
    <source>
        <dbReference type="ARBA" id="ARBA00023033"/>
    </source>
</evidence>
<dbReference type="Pfam" id="PF00296">
    <property type="entry name" value="Bac_luciferase"/>
    <property type="match status" value="1"/>
</dbReference>
<dbReference type="PANTHER" id="PTHR30137">
    <property type="entry name" value="LUCIFERASE-LIKE MONOOXYGENASE"/>
    <property type="match status" value="1"/>
</dbReference>
<evidence type="ECO:0000259" key="5">
    <source>
        <dbReference type="Pfam" id="PF00296"/>
    </source>
</evidence>
<dbReference type="EMBL" id="AP012319">
    <property type="protein sequence ID" value="BAL87946.1"/>
    <property type="molecule type" value="Genomic_DNA"/>
</dbReference>
<dbReference type="Gene3D" id="3.20.20.30">
    <property type="entry name" value="Luciferase-like domain"/>
    <property type="match status" value="1"/>
</dbReference>
<comment type="similarity">
    <text evidence="1">Belongs to the bacterial luciferase oxidoreductase family.</text>
</comment>
<dbReference type="InterPro" id="IPR050766">
    <property type="entry name" value="Bact_Lucif_Oxidored"/>
</dbReference>
<dbReference type="GO" id="GO:0005829">
    <property type="term" value="C:cytosol"/>
    <property type="evidence" value="ECO:0007669"/>
    <property type="project" value="TreeGrafter"/>
</dbReference>
<dbReference type="AlphaFoldDB" id="I0H4K9"/>
<dbReference type="InterPro" id="IPR036661">
    <property type="entry name" value="Luciferase-like_sf"/>
</dbReference>
<keyword evidence="3" id="KW-0560">Oxidoreductase</keyword>
<evidence type="ECO:0000256" key="1">
    <source>
        <dbReference type="ARBA" id="ARBA00010426"/>
    </source>
</evidence>
<dbReference type="GO" id="GO:0016705">
    <property type="term" value="F:oxidoreductase activity, acting on paired donors, with incorporation or reduction of molecular oxygen"/>
    <property type="evidence" value="ECO:0007669"/>
    <property type="project" value="InterPro"/>
</dbReference>
<evidence type="ECO:0000313" key="7">
    <source>
        <dbReference type="Proteomes" id="UP000007882"/>
    </source>
</evidence>
<name>I0H4K9_ACTM4</name>
<dbReference type="STRING" id="512565.AMIS_27260"/>
<accession>I0H4K9</accession>
<sequence length="361" mass="40294">MEIGLFYAYQLPDTTPSEGFEWDLQTARWADGYGLTEAWFSEHYTVGYERWCSPELQIAAVARETTSLRLGTGANLIPYHHPVALAYRLMMLDHMTKGRLMVGFGAGGFSTDAHLFGTQMPAQNHEMLEEGQQLIRQIWANEGEALKVAGKHFSVDIPALEQPLHLGSHWRPYQPGGPRVAVAGFTPASSTIREGGARGDIPMSIAFTNEYLASHWAAYCEGAARTGVTPNREDWRIVRDVVVADTDEAAWELAYSEPYRRVYEEWVIPHNMPMLLKMMPGVRPEDITFEAFSQGWIVGSPETVTEALVAEQQLTGGFGKLLVHNMDFHREPDGYRRHLELLGTVVAPAVTERTAALFAAK</sequence>
<dbReference type="HOGENOM" id="CLU_027853_3_3_11"/>
<dbReference type="RefSeq" id="WP_014442841.1">
    <property type="nucleotide sequence ID" value="NC_017093.1"/>
</dbReference>
<protein>
    <submittedName>
        <fullName evidence="6">Putative luciferase-like monooxygenase</fullName>
    </submittedName>
</protein>
<feature type="domain" description="Luciferase-like" evidence="5">
    <location>
        <begin position="1"/>
        <end position="314"/>
    </location>
</feature>
<keyword evidence="7" id="KW-1185">Reference proteome</keyword>
<dbReference type="OrthoDB" id="5169673at2"/>
<evidence type="ECO:0000313" key="6">
    <source>
        <dbReference type="EMBL" id="BAL87946.1"/>
    </source>
</evidence>
<evidence type="ECO:0000256" key="2">
    <source>
        <dbReference type="ARBA" id="ARBA00022630"/>
    </source>
</evidence>
<dbReference type="SUPFAM" id="SSF51679">
    <property type="entry name" value="Bacterial luciferase-like"/>
    <property type="match status" value="1"/>
</dbReference>